<keyword evidence="1" id="KW-0472">Membrane</keyword>
<keyword evidence="1" id="KW-1133">Transmembrane helix</keyword>
<feature type="transmembrane region" description="Helical" evidence="1">
    <location>
        <begin position="6"/>
        <end position="28"/>
    </location>
</feature>
<organism evidence="2 3">
    <name type="scientific">Dyella nitratireducens</name>
    <dbReference type="NCBI Taxonomy" id="1849580"/>
    <lineage>
        <taxon>Bacteria</taxon>
        <taxon>Pseudomonadati</taxon>
        <taxon>Pseudomonadota</taxon>
        <taxon>Gammaproteobacteria</taxon>
        <taxon>Lysobacterales</taxon>
        <taxon>Rhodanobacteraceae</taxon>
        <taxon>Dyella</taxon>
    </lineage>
</organism>
<keyword evidence="1" id="KW-0812">Transmembrane</keyword>
<comment type="caution">
    <text evidence="2">The sequence shown here is derived from an EMBL/GenBank/DDBJ whole genome shotgun (WGS) entry which is preliminary data.</text>
</comment>
<accession>A0ABQ1FVY3</accession>
<reference evidence="3" key="1">
    <citation type="journal article" date="2019" name="Int. J. Syst. Evol. Microbiol.">
        <title>The Global Catalogue of Microorganisms (GCM) 10K type strain sequencing project: providing services to taxonomists for standard genome sequencing and annotation.</title>
        <authorList>
            <consortium name="The Broad Institute Genomics Platform"/>
            <consortium name="The Broad Institute Genome Sequencing Center for Infectious Disease"/>
            <person name="Wu L."/>
            <person name="Ma J."/>
        </authorList>
    </citation>
    <scope>NUCLEOTIDE SEQUENCE [LARGE SCALE GENOMIC DNA]</scope>
    <source>
        <strain evidence="3">CGMCC 1.15439</strain>
    </source>
</reference>
<keyword evidence="3" id="KW-1185">Reference proteome</keyword>
<protein>
    <submittedName>
        <fullName evidence="2">Membrane protein</fullName>
    </submittedName>
</protein>
<gene>
    <name evidence="2" type="ORF">GCM10010981_21720</name>
</gene>
<evidence type="ECO:0000313" key="3">
    <source>
        <dbReference type="Proteomes" id="UP000620046"/>
    </source>
</evidence>
<sequence>MIHPATVLAIVLMASMTYLTRIAGYLVLRHRTLGTRAITVLEAAPGCVLIAVIAPRFVSNSLADILALLITLVAAIRLPMLATVIIGVVAAGVLRHLLP</sequence>
<dbReference type="InterPro" id="IPR008407">
    <property type="entry name" value="Brnchd-chn_aa_trnsp_AzlD"/>
</dbReference>
<evidence type="ECO:0000256" key="1">
    <source>
        <dbReference type="SAM" id="Phobius"/>
    </source>
</evidence>
<name>A0ABQ1FVY3_9GAMM</name>
<proteinExistence type="predicted"/>
<dbReference type="Pfam" id="PF05437">
    <property type="entry name" value="AzlD"/>
    <property type="match status" value="1"/>
</dbReference>
<dbReference type="Proteomes" id="UP000620046">
    <property type="component" value="Unassembled WGS sequence"/>
</dbReference>
<feature type="transmembrane region" description="Helical" evidence="1">
    <location>
        <begin position="40"/>
        <end position="59"/>
    </location>
</feature>
<evidence type="ECO:0000313" key="2">
    <source>
        <dbReference type="EMBL" id="GGA32280.1"/>
    </source>
</evidence>
<dbReference type="EMBL" id="BMJA01000001">
    <property type="protein sequence ID" value="GGA32280.1"/>
    <property type="molecule type" value="Genomic_DNA"/>
</dbReference>
<dbReference type="RefSeq" id="WP_188794209.1">
    <property type="nucleotide sequence ID" value="NZ_BMJA01000001.1"/>
</dbReference>
<feature type="transmembrane region" description="Helical" evidence="1">
    <location>
        <begin position="65"/>
        <end position="94"/>
    </location>
</feature>